<organism evidence="1 2">
    <name type="scientific">Paenibacillus terrae</name>
    <dbReference type="NCBI Taxonomy" id="159743"/>
    <lineage>
        <taxon>Bacteria</taxon>
        <taxon>Bacillati</taxon>
        <taxon>Bacillota</taxon>
        <taxon>Bacilli</taxon>
        <taxon>Bacillales</taxon>
        <taxon>Paenibacillaceae</taxon>
        <taxon>Paenibacillus</taxon>
    </lineage>
</organism>
<evidence type="ECO:0000313" key="1">
    <source>
        <dbReference type="EMBL" id="KJD42725.1"/>
    </source>
</evidence>
<evidence type="ECO:0008006" key="3">
    <source>
        <dbReference type="Google" id="ProtNLM"/>
    </source>
</evidence>
<dbReference type="Pfam" id="PF09661">
    <property type="entry name" value="DUF2398"/>
    <property type="match status" value="1"/>
</dbReference>
<protein>
    <recommendedName>
        <fullName evidence="3">TIGR02678 family protein</fullName>
    </recommendedName>
</protein>
<sequence>MNRPDRNEIEERKQICMNALLNRPWIDKEKNAEIYYWIKDQYFEIKEWFMNYTGYSVIMNRNFIKLEKVPAEVFPWMGFQEFREPMDYALFTYSLWYLENKTEGDQFLLTQLVIEIRQYMVEQGLDVDWKNYYHRLSMARALKKLKNLNVVRSVDGEEANWASNHEHHDVLYECTLYSRYMLRSFPAELSSYTNMAELKETMTYGWEAAEIDIKKRHELYRRFLLEPILLDYQWHGDPSYLHREANFLMKNMKTMFGWEGSRYREGILLFETNTMSESEVFPTQLALSDLAMLLCGEVRKMAVNAELDLKVDLSGFVRLTKNEIERILIHLKSSFSEFWTNEHTKKKSTELAEQICDHLAEWGFGYWEDHMFFVLNGAAGRWEVKYGSTEQDD</sequence>
<gene>
    <name evidence="1" type="ORF">QD47_26605</name>
</gene>
<dbReference type="PATRIC" id="fig|159743.3.peg.5913"/>
<dbReference type="NCBIfam" id="TIGR02678">
    <property type="entry name" value="TIGR02678 family protein"/>
    <property type="match status" value="1"/>
</dbReference>
<dbReference type="EMBL" id="JTHP01000092">
    <property type="protein sequence ID" value="KJD42725.1"/>
    <property type="molecule type" value="Genomic_DNA"/>
</dbReference>
<keyword evidence="2" id="KW-1185">Reference proteome</keyword>
<comment type="caution">
    <text evidence="1">The sequence shown here is derived from an EMBL/GenBank/DDBJ whole genome shotgun (WGS) entry which is preliminary data.</text>
</comment>
<evidence type="ECO:0000313" key="2">
    <source>
        <dbReference type="Proteomes" id="UP000032534"/>
    </source>
</evidence>
<accession>A0A0D7WU68</accession>
<dbReference type="InterPro" id="IPR013494">
    <property type="entry name" value="CHP02678"/>
</dbReference>
<name>A0A0D7WU68_9BACL</name>
<reference evidence="1 2" key="1">
    <citation type="submission" date="2014-11" db="EMBL/GenBank/DDBJ databases">
        <title>Draft Genome Sequences of Paenibacillus polymyxa NRRL B-30509 and Paenibacillus terrae NRRL B-30644, Strains from a Poultry Environment that Produce Tridecaptin A and Paenicidins.</title>
        <authorList>
            <person name="van Belkum M.J."/>
            <person name="Lohans C.T."/>
            <person name="Vederas J.C."/>
        </authorList>
    </citation>
    <scope>NUCLEOTIDE SEQUENCE [LARGE SCALE GENOMIC DNA]</scope>
    <source>
        <strain evidence="1 2">NRRL B-30644</strain>
    </source>
</reference>
<dbReference type="AlphaFoldDB" id="A0A0D7WU68"/>
<dbReference type="Proteomes" id="UP000032534">
    <property type="component" value="Unassembled WGS sequence"/>
</dbReference>
<proteinExistence type="predicted"/>